<evidence type="ECO:0000256" key="1">
    <source>
        <dbReference type="SAM" id="MobiDB-lite"/>
    </source>
</evidence>
<dbReference type="OrthoDB" id="2756215at2759"/>
<feature type="region of interest" description="Disordered" evidence="1">
    <location>
        <begin position="126"/>
        <end position="182"/>
    </location>
</feature>
<feature type="region of interest" description="Disordered" evidence="1">
    <location>
        <begin position="282"/>
        <end position="320"/>
    </location>
</feature>
<protein>
    <submittedName>
        <fullName evidence="3">Uncharacterized protein</fullName>
    </submittedName>
</protein>
<organism evidence="3">
    <name type="scientific">Dichomitus squalens</name>
    <dbReference type="NCBI Taxonomy" id="114155"/>
    <lineage>
        <taxon>Eukaryota</taxon>
        <taxon>Fungi</taxon>
        <taxon>Dikarya</taxon>
        <taxon>Basidiomycota</taxon>
        <taxon>Agaricomycotina</taxon>
        <taxon>Agaricomycetes</taxon>
        <taxon>Polyporales</taxon>
        <taxon>Polyporaceae</taxon>
        <taxon>Dichomitus</taxon>
    </lineage>
</organism>
<feature type="compositionally biased region" description="Polar residues" evidence="1">
    <location>
        <begin position="166"/>
        <end position="181"/>
    </location>
</feature>
<name>A0A4Q9M9D2_9APHY</name>
<dbReference type="EMBL" id="ML143517">
    <property type="protein sequence ID" value="TBU23047.1"/>
    <property type="molecule type" value="Genomic_DNA"/>
</dbReference>
<reference evidence="3" key="1">
    <citation type="submission" date="2019-01" db="EMBL/GenBank/DDBJ databases">
        <title>Draft genome sequences of three monokaryotic isolates of the white-rot basidiomycete fungus Dichomitus squalens.</title>
        <authorList>
            <consortium name="DOE Joint Genome Institute"/>
            <person name="Lopez S.C."/>
            <person name="Andreopoulos B."/>
            <person name="Pangilinan J."/>
            <person name="Lipzen A."/>
            <person name="Riley R."/>
            <person name="Ahrendt S."/>
            <person name="Ng V."/>
            <person name="Barry K."/>
            <person name="Daum C."/>
            <person name="Grigoriev I.V."/>
            <person name="Hilden K.S."/>
            <person name="Makela M.R."/>
            <person name="de Vries R.P."/>
        </authorList>
    </citation>
    <scope>NUCLEOTIDE SEQUENCE [LARGE SCALE GENOMIC DNA]</scope>
    <source>
        <strain evidence="3">OM18370.1</strain>
    </source>
</reference>
<feature type="compositionally biased region" description="Polar residues" evidence="1">
    <location>
        <begin position="131"/>
        <end position="146"/>
    </location>
</feature>
<dbReference type="Proteomes" id="UP000292957">
    <property type="component" value="Unassembled WGS sequence"/>
</dbReference>
<feature type="compositionally biased region" description="Low complexity" evidence="1">
    <location>
        <begin position="287"/>
        <end position="310"/>
    </location>
</feature>
<feature type="region of interest" description="Disordered" evidence="1">
    <location>
        <begin position="59"/>
        <end position="79"/>
    </location>
</feature>
<feature type="region of interest" description="Disordered" evidence="1">
    <location>
        <begin position="97"/>
        <end position="116"/>
    </location>
</feature>
<accession>A0A4Q9M9D2</accession>
<sequence length="392" mass="42986">MPVVPRALDDGDGSEITSPKVASKTVVGMVLGVLCLFTMVLSYQLISCSWRKQRQASLGVPHSGSSAIHTTHTHSEPTPSFHTFFQRLLRLFSYPRDNGEASEKGVPSPGPRDRPRPLRALLLSFTHDHNPSSGPTESSHASQRTPHPTIRERRALRALRLNTTLSTSPRKQYPSTPSPLASSRKRIGRLFLFGPTTPDTPTPLPPYLSPTSPFSRRHYAKLDDSMYSDWSNNAKYHTERPPEAILSPWSPNEHEYPYPPYSPLDVNSLGGFPGTPPPLYPPPPAYLPEVPTRATRSNPTTPTRPRTSRNGAASTLVPPVSPIVSSLNEEIDGEIGGWDMTSEIRAALAHTANTCEDDDVFVISNESDEDGASSELDTVSLRTDESTEPLSL</sequence>
<keyword evidence="2" id="KW-0812">Transmembrane</keyword>
<evidence type="ECO:0000256" key="2">
    <source>
        <dbReference type="SAM" id="Phobius"/>
    </source>
</evidence>
<keyword evidence="2" id="KW-0472">Membrane</keyword>
<dbReference type="AlphaFoldDB" id="A0A4Q9M9D2"/>
<feature type="transmembrane region" description="Helical" evidence="2">
    <location>
        <begin position="26"/>
        <end position="46"/>
    </location>
</feature>
<keyword evidence="2" id="KW-1133">Transmembrane helix</keyword>
<proteinExistence type="predicted"/>
<evidence type="ECO:0000313" key="3">
    <source>
        <dbReference type="EMBL" id="TBU23047.1"/>
    </source>
</evidence>
<gene>
    <name evidence="3" type="ORF">BD311DRAFT_107034</name>
</gene>
<feature type="region of interest" description="Disordered" evidence="1">
    <location>
        <begin position="364"/>
        <end position="392"/>
    </location>
</feature>